<dbReference type="RefSeq" id="WP_261615599.1">
    <property type="nucleotide sequence ID" value="NZ_JALIDZ010000004.1"/>
</dbReference>
<name>A0AAW5R0G8_9HYPH</name>
<gene>
    <name evidence="3" type="ORF">MUB46_09155</name>
</gene>
<dbReference type="EMBL" id="JALIDZ010000004">
    <property type="protein sequence ID" value="MCT8972020.1"/>
    <property type="molecule type" value="Genomic_DNA"/>
</dbReference>
<comment type="caution">
    <text evidence="3">The sequence shown here is derived from an EMBL/GenBank/DDBJ whole genome shotgun (WGS) entry which is preliminary data.</text>
</comment>
<protein>
    <submittedName>
        <fullName evidence="3">Pilus assembly protein</fullName>
    </submittedName>
</protein>
<proteinExistence type="predicted"/>
<sequence>MTAWKRFRWKTLRRDEIGTSAVEFALILPVLILIYAGGVELSHAITVDRKLTTAGGSVGDLVAQGTIINQVEMENIFSAAQAIMEPYSAAPLKVVVSSVDITSNGDKVLGSCSYHASARAKGSNMTVPNGVRIEGTTLVITEVQYEYIPTIGQILTESITLNDTFYMRPRQGEAIKLPC</sequence>
<feature type="transmembrane region" description="Helical" evidence="1">
    <location>
        <begin position="21"/>
        <end position="39"/>
    </location>
</feature>
<dbReference type="Pfam" id="PF07811">
    <property type="entry name" value="TadE"/>
    <property type="match status" value="1"/>
</dbReference>
<keyword evidence="1" id="KW-0472">Membrane</keyword>
<feature type="domain" description="TadE-like" evidence="2">
    <location>
        <begin position="18"/>
        <end position="54"/>
    </location>
</feature>
<accession>A0AAW5R0G8</accession>
<dbReference type="Proteomes" id="UP001320898">
    <property type="component" value="Unassembled WGS sequence"/>
</dbReference>
<reference evidence="3 4" key="1">
    <citation type="submission" date="2022-04" db="EMBL/GenBank/DDBJ databases">
        <authorList>
            <person name="Ye Y.-Q."/>
            <person name="Du Z.-J."/>
        </authorList>
    </citation>
    <scope>NUCLEOTIDE SEQUENCE [LARGE SCALE GENOMIC DNA]</scope>
    <source>
        <strain evidence="3 4">A6E488</strain>
    </source>
</reference>
<dbReference type="AlphaFoldDB" id="A0AAW5R0G8"/>
<evidence type="ECO:0000259" key="2">
    <source>
        <dbReference type="Pfam" id="PF07811"/>
    </source>
</evidence>
<dbReference type="InterPro" id="IPR012495">
    <property type="entry name" value="TadE-like_dom"/>
</dbReference>
<evidence type="ECO:0000256" key="1">
    <source>
        <dbReference type="SAM" id="Phobius"/>
    </source>
</evidence>
<organism evidence="3 4">
    <name type="scientific">Microbaculum marinisediminis</name>
    <dbReference type="NCBI Taxonomy" id="2931392"/>
    <lineage>
        <taxon>Bacteria</taxon>
        <taxon>Pseudomonadati</taxon>
        <taxon>Pseudomonadota</taxon>
        <taxon>Alphaproteobacteria</taxon>
        <taxon>Hyphomicrobiales</taxon>
        <taxon>Tepidamorphaceae</taxon>
        <taxon>Microbaculum</taxon>
    </lineage>
</organism>
<evidence type="ECO:0000313" key="3">
    <source>
        <dbReference type="EMBL" id="MCT8972020.1"/>
    </source>
</evidence>
<keyword evidence="1" id="KW-1133">Transmembrane helix</keyword>
<keyword evidence="1" id="KW-0812">Transmembrane</keyword>
<evidence type="ECO:0000313" key="4">
    <source>
        <dbReference type="Proteomes" id="UP001320898"/>
    </source>
</evidence>
<keyword evidence="4" id="KW-1185">Reference proteome</keyword>